<organism evidence="6 7">
    <name type="scientific">Candidatus Opimibacter skivensis</name>
    <dbReference type="NCBI Taxonomy" id="2982028"/>
    <lineage>
        <taxon>Bacteria</taxon>
        <taxon>Pseudomonadati</taxon>
        <taxon>Bacteroidota</taxon>
        <taxon>Saprospiria</taxon>
        <taxon>Saprospirales</taxon>
        <taxon>Saprospiraceae</taxon>
        <taxon>Candidatus Opimibacter</taxon>
    </lineage>
</organism>
<evidence type="ECO:0000256" key="3">
    <source>
        <dbReference type="ARBA" id="ARBA00022722"/>
    </source>
</evidence>
<dbReference type="InterPro" id="IPR051813">
    <property type="entry name" value="HepT_RNase_toxin"/>
</dbReference>
<keyword evidence="5" id="KW-0378">Hydrolase</keyword>
<comment type="caution">
    <text evidence="6">The sequence shown here is derived from an EMBL/GenBank/DDBJ whole genome shotgun (WGS) entry which is preliminary data.</text>
</comment>
<dbReference type="GO" id="GO:0000166">
    <property type="term" value="F:nucleotide binding"/>
    <property type="evidence" value="ECO:0007669"/>
    <property type="project" value="UniProtKB-KW"/>
</dbReference>
<sequence>MKPDIPTTKERLNHAISAIEKIQSFAKEYSLKKFIADEKTKSACLYQFAIISEATSHVDHDILEKYEYPWFKIRAFRNFILHEYHGIEMRIVWETIQDILPDLKTLLEKILVNEFRSNPL</sequence>
<dbReference type="PANTHER" id="PTHR34139:SF1">
    <property type="entry name" value="RNASE MJ1380-RELATED"/>
    <property type="match status" value="1"/>
</dbReference>
<evidence type="ECO:0000256" key="1">
    <source>
        <dbReference type="ARBA" id="ARBA00022553"/>
    </source>
</evidence>
<protein>
    <submittedName>
        <fullName evidence="6">DUF86 domain-containing protein</fullName>
    </submittedName>
</protein>
<accession>A0A9D7XSI4</accession>
<dbReference type="GO" id="GO:0004540">
    <property type="term" value="F:RNA nuclease activity"/>
    <property type="evidence" value="ECO:0007669"/>
    <property type="project" value="InterPro"/>
</dbReference>
<keyword evidence="2" id="KW-1277">Toxin-antitoxin system</keyword>
<dbReference type="GO" id="GO:0016787">
    <property type="term" value="F:hydrolase activity"/>
    <property type="evidence" value="ECO:0007669"/>
    <property type="project" value="UniProtKB-KW"/>
</dbReference>
<proteinExistence type="predicted"/>
<dbReference type="AlphaFoldDB" id="A0A9D7XSI4"/>
<dbReference type="SUPFAM" id="SSF81593">
    <property type="entry name" value="Nucleotidyltransferase substrate binding subunit/domain"/>
    <property type="match status" value="1"/>
</dbReference>
<dbReference type="EMBL" id="JADKGY010000006">
    <property type="protein sequence ID" value="MBK9982558.1"/>
    <property type="molecule type" value="Genomic_DNA"/>
</dbReference>
<gene>
    <name evidence="6" type="ORF">IPP15_09045</name>
</gene>
<evidence type="ECO:0000313" key="6">
    <source>
        <dbReference type="EMBL" id="MBK9982558.1"/>
    </source>
</evidence>
<dbReference type="Pfam" id="PF01934">
    <property type="entry name" value="HepT-like"/>
    <property type="match status" value="1"/>
</dbReference>
<evidence type="ECO:0000256" key="4">
    <source>
        <dbReference type="ARBA" id="ARBA00022741"/>
    </source>
</evidence>
<dbReference type="PANTHER" id="PTHR34139">
    <property type="entry name" value="UPF0331 PROTEIN MJ0127"/>
    <property type="match status" value="1"/>
</dbReference>
<evidence type="ECO:0000256" key="2">
    <source>
        <dbReference type="ARBA" id="ARBA00022649"/>
    </source>
</evidence>
<evidence type="ECO:0000256" key="5">
    <source>
        <dbReference type="ARBA" id="ARBA00022801"/>
    </source>
</evidence>
<name>A0A9D7XSI4_9BACT</name>
<dbReference type="Proteomes" id="UP000808337">
    <property type="component" value="Unassembled WGS sequence"/>
</dbReference>
<keyword evidence="1" id="KW-0597">Phosphoprotein</keyword>
<keyword evidence="3" id="KW-0540">Nuclease</keyword>
<dbReference type="GO" id="GO:0110001">
    <property type="term" value="C:toxin-antitoxin complex"/>
    <property type="evidence" value="ECO:0007669"/>
    <property type="project" value="InterPro"/>
</dbReference>
<evidence type="ECO:0000313" key="7">
    <source>
        <dbReference type="Proteomes" id="UP000808337"/>
    </source>
</evidence>
<dbReference type="Gene3D" id="1.20.120.330">
    <property type="entry name" value="Nucleotidyltransferases domain 2"/>
    <property type="match status" value="1"/>
</dbReference>
<dbReference type="InterPro" id="IPR008201">
    <property type="entry name" value="HepT-like"/>
</dbReference>
<reference evidence="6 7" key="1">
    <citation type="submission" date="2020-10" db="EMBL/GenBank/DDBJ databases">
        <title>Connecting structure to function with the recovery of over 1000 high-quality activated sludge metagenome-assembled genomes encoding full-length rRNA genes using long-read sequencing.</title>
        <authorList>
            <person name="Singleton C.M."/>
            <person name="Petriglieri F."/>
            <person name="Kristensen J.M."/>
            <person name="Kirkegaard R.H."/>
            <person name="Michaelsen T.Y."/>
            <person name="Andersen M.H."/>
            <person name="Karst S.M."/>
            <person name="Dueholm M.S."/>
            <person name="Nielsen P.H."/>
            <person name="Albertsen M."/>
        </authorList>
    </citation>
    <scope>NUCLEOTIDE SEQUENCE [LARGE SCALE GENOMIC DNA]</scope>
    <source>
        <strain evidence="6">Ribe_18-Q3-R11-54_MAXAC.273</strain>
    </source>
</reference>
<keyword evidence="4" id="KW-0547">Nucleotide-binding</keyword>